<name>A0A8S0XDX0_CYCAE</name>
<dbReference type="InterPro" id="IPR001932">
    <property type="entry name" value="PPM-type_phosphatase-like_dom"/>
</dbReference>
<dbReference type="Proteomes" id="UP000467700">
    <property type="component" value="Unassembled WGS sequence"/>
</dbReference>
<proteinExistence type="predicted"/>
<keyword evidence="3" id="KW-1185">Reference proteome</keyword>
<dbReference type="InterPro" id="IPR036457">
    <property type="entry name" value="PPM-type-like_dom_sf"/>
</dbReference>
<dbReference type="SUPFAM" id="SSF81606">
    <property type="entry name" value="PP2C-like"/>
    <property type="match status" value="1"/>
</dbReference>
<dbReference type="GO" id="GO:0004722">
    <property type="term" value="F:protein serine/threonine phosphatase activity"/>
    <property type="evidence" value="ECO:0007669"/>
    <property type="project" value="InterPro"/>
</dbReference>
<comment type="caution">
    <text evidence="2">The sequence shown here is derived from an EMBL/GenBank/DDBJ whole genome shotgun (WGS) entry which is preliminary data.</text>
</comment>
<dbReference type="InterPro" id="IPR015655">
    <property type="entry name" value="PP2C"/>
</dbReference>
<sequence>MPLSAENSWPAGLLKIFEICRDKNKPLESRYYGPYDKLLNYCFGESFTFFAAPQKLPTSDNAARDALDFTFLIVFDAGRRPVLIAQIKDNSWANNAGLRLEADEQLRRLYSTMLDTCPLPRLWGMSLLGTSARVYLIQSTMFNSYIHFTRPKDIARERLHRRSLASALEFVDDIEFKQLAERAGRFNIIPKAARTNDRKRPAETIDPEALRRSWRGGGNALNALASPYVLTGPIPHPYPVLPYHLSPTMSYVRKTTDMGWPQEDALWIYTVLPEPKLSAELQRQSRASSVSDTDVLSFQPCPNPDHYNQDRARILDWSLPGGTWFFRGVFDGHAGHETVDYTAAKLPKIIKGELTAILEKDTQPEPSVISDALTRAISSFDESIGKAVLDLFPDQAALSNMSDAEIRQIVNDKGPNSATVLRCVRGSTVLISLTDPSKSNVWVASLGDCAAVLGTREGGEWKTRVLSTAHNGENAAEAERVRSEHPGEAACILDDRVLGAIAVTRAIGDFSFKLPAIYTSRVFLNSHPGFVIPEKVRIFTRRNLTPPYMSGVPDIKHVHLPSLDSDAAFLIMCTDGMMDLDETNRLKLEQVLSKRWVNYVGSNFDQKKNLALGLLREALGGDDIEKVSRMLTVEMEFRWMDDTTILVHRLQG</sequence>
<dbReference type="EMBL" id="CACVBS010000013">
    <property type="protein sequence ID" value="CAA7259279.1"/>
    <property type="molecule type" value="Genomic_DNA"/>
</dbReference>
<dbReference type="AlphaFoldDB" id="A0A8S0XDX0"/>
<gene>
    <name evidence="2" type="ORF">AAE3_LOCUS1380</name>
</gene>
<evidence type="ECO:0000313" key="2">
    <source>
        <dbReference type="EMBL" id="CAA7259279.1"/>
    </source>
</evidence>
<dbReference type="Pfam" id="PF00481">
    <property type="entry name" value="PP2C"/>
    <property type="match status" value="1"/>
</dbReference>
<dbReference type="OrthoDB" id="19329at2759"/>
<feature type="domain" description="PPM-type phosphatase" evidence="1">
    <location>
        <begin position="304"/>
        <end position="650"/>
    </location>
</feature>
<evidence type="ECO:0000313" key="3">
    <source>
        <dbReference type="Proteomes" id="UP000467700"/>
    </source>
</evidence>
<dbReference type="CDD" id="cd00143">
    <property type="entry name" value="PP2Cc"/>
    <property type="match status" value="1"/>
</dbReference>
<dbReference type="SMART" id="SM00332">
    <property type="entry name" value="PP2Cc"/>
    <property type="match status" value="1"/>
</dbReference>
<dbReference type="PROSITE" id="PS51746">
    <property type="entry name" value="PPM_2"/>
    <property type="match status" value="1"/>
</dbReference>
<evidence type="ECO:0000259" key="1">
    <source>
        <dbReference type="PROSITE" id="PS51746"/>
    </source>
</evidence>
<accession>A0A8S0XDX0</accession>
<organism evidence="2 3">
    <name type="scientific">Cyclocybe aegerita</name>
    <name type="common">Black poplar mushroom</name>
    <name type="synonym">Agrocybe aegerita</name>
    <dbReference type="NCBI Taxonomy" id="1973307"/>
    <lineage>
        <taxon>Eukaryota</taxon>
        <taxon>Fungi</taxon>
        <taxon>Dikarya</taxon>
        <taxon>Basidiomycota</taxon>
        <taxon>Agaricomycotina</taxon>
        <taxon>Agaricomycetes</taxon>
        <taxon>Agaricomycetidae</taxon>
        <taxon>Agaricales</taxon>
        <taxon>Agaricineae</taxon>
        <taxon>Bolbitiaceae</taxon>
        <taxon>Cyclocybe</taxon>
    </lineage>
</organism>
<dbReference type="PANTHER" id="PTHR13832:SF792">
    <property type="entry name" value="GM14286P"/>
    <property type="match status" value="1"/>
</dbReference>
<dbReference type="Gene3D" id="3.60.40.10">
    <property type="entry name" value="PPM-type phosphatase domain"/>
    <property type="match status" value="1"/>
</dbReference>
<dbReference type="PANTHER" id="PTHR13832">
    <property type="entry name" value="PROTEIN PHOSPHATASE 2C"/>
    <property type="match status" value="1"/>
</dbReference>
<protein>
    <recommendedName>
        <fullName evidence="1">PPM-type phosphatase domain-containing protein</fullName>
    </recommendedName>
</protein>
<reference evidence="2 3" key="1">
    <citation type="submission" date="2020-01" db="EMBL/GenBank/DDBJ databases">
        <authorList>
            <person name="Gupta K D."/>
        </authorList>
    </citation>
    <scope>NUCLEOTIDE SEQUENCE [LARGE SCALE GENOMIC DNA]</scope>
</reference>